<name>K0SQ65_THAOC</name>
<keyword evidence="1" id="KW-0175">Coiled coil</keyword>
<feature type="coiled-coil region" evidence="1">
    <location>
        <begin position="182"/>
        <end position="352"/>
    </location>
</feature>
<gene>
    <name evidence="2" type="ORF">THAOC_16220</name>
</gene>
<dbReference type="AlphaFoldDB" id="K0SQ65"/>
<evidence type="ECO:0000313" key="3">
    <source>
        <dbReference type="Proteomes" id="UP000266841"/>
    </source>
</evidence>
<evidence type="ECO:0000313" key="2">
    <source>
        <dbReference type="EMBL" id="EJK63141.1"/>
    </source>
</evidence>
<protein>
    <submittedName>
        <fullName evidence="2">Uncharacterized protein</fullName>
    </submittedName>
</protein>
<organism evidence="2 3">
    <name type="scientific">Thalassiosira oceanica</name>
    <name type="common">Marine diatom</name>
    <dbReference type="NCBI Taxonomy" id="159749"/>
    <lineage>
        <taxon>Eukaryota</taxon>
        <taxon>Sar</taxon>
        <taxon>Stramenopiles</taxon>
        <taxon>Ochrophyta</taxon>
        <taxon>Bacillariophyta</taxon>
        <taxon>Coscinodiscophyceae</taxon>
        <taxon>Thalassiosirophycidae</taxon>
        <taxon>Thalassiosirales</taxon>
        <taxon>Thalassiosiraceae</taxon>
        <taxon>Thalassiosira</taxon>
    </lineage>
</organism>
<reference evidence="2 3" key="1">
    <citation type="journal article" date="2012" name="Genome Biol.">
        <title>Genome and low-iron response of an oceanic diatom adapted to chronic iron limitation.</title>
        <authorList>
            <person name="Lommer M."/>
            <person name="Specht M."/>
            <person name="Roy A.S."/>
            <person name="Kraemer L."/>
            <person name="Andreson R."/>
            <person name="Gutowska M.A."/>
            <person name="Wolf J."/>
            <person name="Bergner S.V."/>
            <person name="Schilhabel M.B."/>
            <person name="Klostermeier U.C."/>
            <person name="Beiko R.G."/>
            <person name="Rosenstiel P."/>
            <person name="Hippler M."/>
            <person name="Laroche J."/>
        </authorList>
    </citation>
    <scope>NUCLEOTIDE SEQUENCE [LARGE SCALE GENOMIC DNA]</scope>
    <source>
        <strain evidence="2 3">CCMP1005</strain>
    </source>
</reference>
<comment type="caution">
    <text evidence="2">The sequence shown here is derived from an EMBL/GenBank/DDBJ whole genome shotgun (WGS) entry which is preliminary data.</text>
</comment>
<proteinExistence type="predicted"/>
<dbReference type="EMBL" id="AGNL01018409">
    <property type="protein sequence ID" value="EJK63141.1"/>
    <property type="molecule type" value="Genomic_DNA"/>
</dbReference>
<evidence type="ECO:0000256" key="1">
    <source>
        <dbReference type="SAM" id="Coils"/>
    </source>
</evidence>
<dbReference type="eggNOG" id="ENOG502R16Y">
    <property type="taxonomic scope" value="Eukaryota"/>
</dbReference>
<keyword evidence="3" id="KW-1185">Reference proteome</keyword>
<sequence length="446" mass="50367">MMMNDEDEGMKECHHYVRCSGPCGCWKDPVTMTVYYALLLFAISAIDGAFHNQVIIPSSRRLCSADGYNPPVGFFLVRAQAAANEQDVEEALLRAQSALAADVGDESTDTQDPGEDEIDNIANLLLEEPPAPRPMPPKEDPPLESLVLPTPPESVPPEAANEFRDILMSTASEKIGEQSDLIEERDTVISQLREEIEELREGFDEEKKQIGRRFESEKNELQMQIKAAEEEARRIANLSSQSTEEIKSESTRVESALRSRADGLISDIQRKDAEMERVRSEIKQIKTEKRAEISKLIKKSNVEKSYLKQINADLQRRVDDAEVKARDLRVELKEASKAASRLESEQSAAAEEWQRKVSDAEARLGEAVSSEKEGAQEVNRLRWLLGEERKKQSSLHADIAAKGEALRLYESDSQSFRKSLRITLRVARRRIGDGVRRPFRRFRGSK</sequence>
<accession>K0SQ65</accession>
<dbReference type="Proteomes" id="UP000266841">
    <property type="component" value="Unassembled WGS sequence"/>
</dbReference>